<reference evidence="3 4" key="1">
    <citation type="submission" date="2018-05" db="EMBL/GenBank/DDBJ databases">
        <title>Abyssibacter profundi OUC007T gen. nov., sp. nov, a marine bacterium isolated from seawater of the Mariana Trench.</title>
        <authorList>
            <person name="Zhou S."/>
        </authorList>
    </citation>
    <scope>NUCLEOTIDE SEQUENCE [LARGE SCALE GENOMIC DNA]</scope>
    <source>
        <strain evidence="3 4">OUC007</strain>
    </source>
</reference>
<dbReference type="InterPro" id="IPR003719">
    <property type="entry name" value="Phenazine_PhzF-like"/>
</dbReference>
<evidence type="ECO:0000313" key="3">
    <source>
        <dbReference type="EMBL" id="PWN55881.1"/>
    </source>
</evidence>
<dbReference type="GO" id="GO:0016853">
    <property type="term" value="F:isomerase activity"/>
    <property type="evidence" value="ECO:0007669"/>
    <property type="project" value="TreeGrafter"/>
</dbReference>
<dbReference type="OrthoDB" id="9788221at2"/>
<dbReference type="NCBIfam" id="TIGR00654">
    <property type="entry name" value="PhzF_family"/>
    <property type="match status" value="1"/>
</dbReference>
<accession>A0A363UKD9</accession>
<gene>
    <name evidence="3" type="ORF">DEH80_10725</name>
</gene>
<comment type="similarity">
    <text evidence="1">Belongs to the PhzF family.</text>
</comment>
<evidence type="ECO:0000256" key="2">
    <source>
        <dbReference type="PIRSR" id="PIRSR016184-1"/>
    </source>
</evidence>
<comment type="caution">
    <text evidence="3">The sequence shown here is derived from an EMBL/GenBank/DDBJ whole genome shotgun (WGS) entry which is preliminary data.</text>
</comment>
<sequence>MNLAFTIVDVFTATAYAGNPLAIVHEAAEQPLQLTTDQMQTIARQMNLSETIFITAWDWAASRFAVRIFTPSKELPFAGHPSIGAAAWLAGRGQGTDRQIELKEAVGRIVCEAGWQDGRGHAALTPVALPQPQPVTGPASAEMAADLQVPHQTVVGDVEVWSAGLAVHFLELQTTALVAGIRPPAINGRLQAIDLACFAFGPGPDEVTTRVFPLAAGITEDPATGAAAVALAGRIASKVLAGRDEALIRVRQGAEMGRPSELRLHLHGDNGVLKAVRLSGDVISVAQGQLLHLP</sequence>
<dbReference type="GO" id="GO:0005737">
    <property type="term" value="C:cytoplasm"/>
    <property type="evidence" value="ECO:0007669"/>
    <property type="project" value="TreeGrafter"/>
</dbReference>
<dbReference type="PANTHER" id="PTHR13774:SF32">
    <property type="entry name" value="ANTISENSE-ENHANCING SEQUENCE 1"/>
    <property type="match status" value="1"/>
</dbReference>
<dbReference type="Pfam" id="PF02567">
    <property type="entry name" value="PhzC-PhzF"/>
    <property type="match status" value="1"/>
</dbReference>
<proteinExistence type="inferred from homology"/>
<protein>
    <submittedName>
        <fullName evidence="3">PhzF family phenazine biosynthesis protein</fullName>
    </submittedName>
</protein>
<organism evidence="3 4">
    <name type="scientific">Abyssibacter profundi</name>
    <dbReference type="NCBI Taxonomy" id="2182787"/>
    <lineage>
        <taxon>Bacteria</taxon>
        <taxon>Pseudomonadati</taxon>
        <taxon>Pseudomonadota</taxon>
        <taxon>Gammaproteobacteria</taxon>
        <taxon>Chromatiales</taxon>
        <taxon>Oceanococcaceae</taxon>
        <taxon>Abyssibacter</taxon>
    </lineage>
</organism>
<feature type="active site" evidence="2">
    <location>
        <position position="50"/>
    </location>
</feature>
<dbReference type="RefSeq" id="WP_109720491.1">
    <property type="nucleotide sequence ID" value="NZ_QEQK01000008.1"/>
</dbReference>
<dbReference type="AlphaFoldDB" id="A0A363UKD9"/>
<dbReference type="Gene3D" id="3.10.310.10">
    <property type="entry name" value="Diaminopimelate Epimerase, Chain A, domain 1"/>
    <property type="match status" value="2"/>
</dbReference>
<evidence type="ECO:0000256" key="1">
    <source>
        <dbReference type="ARBA" id="ARBA00008270"/>
    </source>
</evidence>
<evidence type="ECO:0000313" key="4">
    <source>
        <dbReference type="Proteomes" id="UP000251800"/>
    </source>
</evidence>
<dbReference type="PIRSF" id="PIRSF016184">
    <property type="entry name" value="PhzC_PhzF"/>
    <property type="match status" value="1"/>
</dbReference>
<name>A0A363UKD9_9GAMM</name>
<dbReference type="Proteomes" id="UP000251800">
    <property type="component" value="Unassembled WGS sequence"/>
</dbReference>
<dbReference type="SUPFAM" id="SSF54506">
    <property type="entry name" value="Diaminopimelate epimerase-like"/>
    <property type="match status" value="1"/>
</dbReference>
<dbReference type="PANTHER" id="PTHR13774">
    <property type="entry name" value="PHENAZINE BIOSYNTHESIS PROTEIN"/>
    <property type="match status" value="1"/>
</dbReference>
<dbReference type="EMBL" id="QEQK01000008">
    <property type="protein sequence ID" value="PWN55881.1"/>
    <property type="molecule type" value="Genomic_DNA"/>
</dbReference>
<keyword evidence="4" id="KW-1185">Reference proteome</keyword>